<feature type="compositionally biased region" description="Polar residues" evidence="3">
    <location>
        <begin position="425"/>
        <end position="437"/>
    </location>
</feature>
<evidence type="ECO:0000256" key="3">
    <source>
        <dbReference type="SAM" id="MobiDB-lite"/>
    </source>
</evidence>
<keyword evidence="2" id="KW-0175">Coiled coil</keyword>
<dbReference type="VEuPathDB" id="TriTrypDB:Tc_MARK_3836"/>
<dbReference type="Gene3D" id="3.30.810.10">
    <property type="entry name" value="2-Layer Sandwich"/>
    <property type="match status" value="1"/>
</dbReference>
<feature type="region of interest" description="Disordered" evidence="3">
    <location>
        <begin position="340"/>
        <end position="369"/>
    </location>
</feature>
<proteinExistence type="predicted"/>
<dbReference type="InterPro" id="IPR002498">
    <property type="entry name" value="PInositol-4-P-4/5-kinase_core"/>
</dbReference>
<dbReference type="SUPFAM" id="SSF56104">
    <property type="entry name" value="SAICAR synthase-like"/>
    <property type="match status" value="1"/>
</dbReference>
<evidence type="ECO:0000256" key="1">
    <source>
        <dbReference type="PROSITE-ProRule" id="PRU00781"/>
    </source>
</evidence>
<feature type="compositionally biased region" description="Basic and acidic residues" evidence="3">
    <location>
        <begin position="352"/>
        <end position="365"/>
    </location>
</feature>
<keyword evidence="1 5" id="KW-0418">Kinase</keyword>
<dbReference type="VEuPathDB" id="TriTrypDB:TcG_03854"/>
<gene>
    <name evidence="5" type="ORF">C3747_70g158</name>
</gene>
<dbReference type="Proteomes" id="UP000246078">
    <property type="component" value="Unassembled WGS sequence"/>
</dbReference>
<dbReference type="EMBL" id="PRFC01000070">
    <property type="protein sequence ID" value="PWV10310.1"/>
    <property type="molecule type" value="Genomic_DNA"/>
</dbReference>
<dbReference type="VEuPathDB" id="TriTrypDB:C4B63_54g38"/>
<dbReference type="VEuPathDB" id="TriTrypDB:TcBrA4_0098350"/>
<keyword evidence="1" id="KW-0067">ATP-binding</keyword>
<dbReference type="InterPro" id="IPR023610">
    <property type="entry name" value="PInositol-4/5-P-5/4-kinase"/>
</dbReference>
<feature type="compositionally biased region" description="Low complexity" evidence="3">
    <location>
        <begin position="111"/>
        <end position="122"/>
    </location>
</feature>
<dbReference type="GO" id="GO:0046854">
    <property type="term" value="P:phosphatidylinositol phosphate biosynthetic process"/>
    <property type="evidence" value="ECO:0007669"/>
    <property type="project" value="TreeGrafter"/>
</dbReference>
<evidence type="ECO:0000313" key="5">
    <source>
        <dbReference type="EMBL" id="PWV10310.1"/>
    </source>
</evidence>
<reference evidence="5 6" key="1">
    <citation type="journal article" date="2018" name="Microb. Genom.">
        <title>Expanding an expanded genome: long-read sequencing of Trypanosoma cruzi.</title>
        <authorList>
            <person name="Berna L."/>
            <person name="Rodriguez M."/>
            <person name="Chiribao M.L."/>
            <person name="Parodi-Talice A."/>
            <person name="Pita S."/>
            <person name="Rijo G."/>
            <person name="Alvarez-Valin F."/>
            <person name="Robello C."/>
        </authorList>
    </citation>
    <scope>NUCLEOTIDE SEQUENCE [LARGE SCALE GENOMIC DNA]</scope>
    <source>
        <strain evidence="5 6">TCC</strain>
    </source>
</reference>
<dbReference type="PANTHER" id="PTHR23086">
    <property type="entry name" value="PHOSPHATIDYLINOSITOL-4-PHOSPHATE 5-KINASE"/>
    <property type="match status" value="1"/>
</dbReference>
<name>A0A2V2WNX1_TRYCR</name>
<dbReference type="InterPro" id="IPR027484">
    <property type="entry name" value="PInositol-4-P-5-kinase_N"/>
</dbReference>
<dbReference type="InterPro" id="IPR027483">
    <property type="entry name" value="PInositol-4-P-4/5-kinase_C_sf"/>
</dbReference>
<dbReference type="VEuPathDB" id="TriTrypDB:TcCLB.506957.140"/>
<dbReference type="VEuPathDB" id="TriTrypDB:TcCLB.511001.70"/>
<dbReference type="VEuPathDB" id="TriTrypDB:BCY84_19611"/>
<dbReference type="OrthoDB" id="20783at2759"/>
<dbReference type="GO" id="GO:0005886">
    <property type="term" value="C:plasma membrane"/>
    <property type="evidence" value="ECO:0007669"/>
    <property type="project" value="TreeGrafter"/>
</dbReference>
<dbReference type="AlphaFoldDB" id="A0A2V2WNX1"/>
<feature type="region of interest" description="Disordered" evidence="3">
    <location>
        <begin position="398"/>
        <end position="437"/>
    </location>
</feature>
<keyword evidence="1" id="KW-0547">Nucleotide-binding</keyword>
<dbReference type="VEuPathDB" id="TriTrypDB:Tc_MARK_3837"/>
<dbReference type="VEuPathDB" id="TriTrypDB:C3747_70g158"/>
<dbReference type="PROSITE" id="PS51455">
    <property type="entry name" value="PIPK"/>
    <property type="match status" value="1"/>
</dbReference>
<feature type="region of interest" description="Disordered" evidence="3">
    <location>
        <begin position="77"/>
        <end position="155"/>
    </location>
</feature>
<evidence type="ECO:0000256" key="2">
    <source>
        <dbReference type="SAM" id="Coils"/>
    </source>
</evidence>
<feature type="coiled-coil region" evidence="2">
    <location>
        <begin position="170"/>
        <end position="215"/>
    </location>
</feature>
<evidence type="ECO:0000259" key="4">
    <source>
        <dbReference type="PROSITE" id="PS51455"/>
    </source>
</evidence>
<dbReference type="OMA" id="HENDNKA"/>
<dbReference type="VEuPathDB" id="TriTrypDB:TCSYLVIO_005091"/>
<sequence length="1014" mass="113367">MDTMDSAALQEVVGAFKEEVKRNRLQEKRLQRENRTLLRCLVRLQQQKQVGRQPCNTQDVPPLLGHDGVLHINGEEEECSQEGDDISGSSPSWPSSTTSLKEDRHPHHHQQQSQSQSPCQRCGADLPVSTSSPRQETALHTQPNGGAEAGFLGDLSPTLRDDGNFCELSKEALQVRVRSLEKQLLRERLRRKAQAAEFTAELEILRFALDEAEKRAARRQPWPMDNAAEFVPDPPLLLRPHDGTSDSNLEYHETPSVELATHSRTSTAVSMENAEQTAGAEGLDVPRNVALCDMGGCVEDAAGKPRNGLLLSGVSACRLSRTDSKNTSVDMYRDCMTSPNDDRAMAAMSKQEPLRDFSTESDRPDTQASEEFLSRAVLRMEGRRQRLRNAVMLRTVLEENDDGNGKKRDPALDPPKGQMDAHTTAEPSPNRVTMPASSSLRKILSMRELRHLSHRRPTHLSASSFDDAGAGVSKLNSSTPAAANTISNVNPNQLGVGVDPKGPHNRTWYAHQVLRVAFAKVILGSYPPYSSSSAAAVTAAPVTSTRNSFGRISDGCEVDTLQERQEHEPQGSLSEAHYLSSDTSSYSVTEEDRGFNMEERSFPKADDTLQSQQSPLTSKGLYRNISSAAVRRAIDEMTSLRFRCCQNQPLLETVATPFPSVLPLFHEENTDSNLVSTFAMDPSSPSKYREDEIRITLHSPVLFSQIRSFLGMEMNEFREALGENAMWRQSISPGKSGTSFIFFGNFVLKSLKESEFKFLKNRFLRSYVSFCELNPDTMLPRFYALLSFSWLRLRSCKRYVLMQNVFFTRYYIHRIYDVKGSTVGRSTKTETAPRTSYGALLLKDNDLPAQLIICGPLQRAHVLAQFRSDVNFLHSLNIVDYSCLIGVRSRVFSRKEGPSKTIVLKERRGSSWQQTVTSEAIGVGAERLHKMDNSCIHGCDGGLLSLPIYSAGDDTTAREDVYYLGIIDVLQEYTPAKRFENFAKGLWNDRRHISVVPPKEFAERLYKVLENITV</sequence>
<accession>A0A2V2WNX1</accession>
<keyword evidence="1" id="KW-0808">Transferase</keyword>
<dbReference type="PANTHER" id="PTHR23086:SF8">
    <property type="entry name" value="PHOSPHATIDYLINOSITOL 5-PHOSPHATE 4-KINASE, ISOFORM A"/>
    <property type="match status" value="1"/>
</dbReference>
<dbReference type="CDD" id="cd00139">
    <property type="entry name" value="PIPKc"/>
    <property type="match status" value="1"/>
</dbReference>
<dbReference type="GO" id="GO:0016308">
    <property type="term" value="F:1-phosphatidylinositol-4-phosphate 5-kinase activity"/>
    <property type="evidence" value="ECO:0007669"/>
    <property type="project" value="TreeGrafter"/>
</dbReference>
<dbReference type="Pfam" id="PF01504">
    <property type="entry name" value="PIP5K"/>
    <property type="match status" value="1"/>
</dbReference>
<feature type="region of interest" description="Disordered" evidence="3">
    <location>
        <begin position="563"/>
        <end position="595"/>
    </location>
</feature>
<protein>
    <submittedName>
        <fullName evidence="5">Putative phosphatidylinositol-4-phosphate 5-kinase-like</fullName>
    </submittedName>
</protein>
<comment type="caution">
    <text evidence="5">The sequence shown here is derived from an EMBL/GenBank/DDBJ whole genome shotgun (WGS) entry which is preliminary data.</text>
</comment>
<feature type="compositionally biased region" description="Low complexity" evidence="3">
    <location>
        <begin position="87"/>
        <end position="99"/>
    </location>
</feature>
<evidence type="ECO:0000313" key="6">
    <source>
        <dbReference type="Proteomes" id="UP000246078"/>
    </source>
</evidence>
<dbReference type="VEuPathDB" id="TriTrypDB:TcCL_ESM01164"/>
<dbReference type="VEuPathDB" id="TriTrypDB:ECC02_006400"/>
<dbReference type="VEuPathDB" id="TriTrypDB:C4B63_54g39"/>
<organism evidence="5 6">
    <name type="scientific">Trypanosoma cruzi</name>
    <dbReference type="NCBI Taxonomy" id="5693"/>
    <lineage>
        <taxon>Eukaryota</taxon>
        <taxon>Discoba</taxon>
        <taxon>Euglenozoa</taxon>
        <taxon>Kinetoplastea</taxon>
        <taxon>Metakinetoplastina</taxon>
        <taxon>Trypanosomatida</taxon>
        <taxon>Trypanosomatidae</taxon>
        <taxon>Trypanosoma</taxon>
        <taxon>Schizotrypanum</taxon>
    </lineage>
</organism>
<dbReference type="GO" id="GO:0005524">
    <property type="term" value="F:ATP binding"/>
    <property type="evidence" value="ECO:0007669"/>
    <property type="project" value="UniProtKB-UniRule"/>
</dbReference>
<feature type="compositionally biased region" description="Polar residues" evidence="3">
    <location>
        <begin position="128"/>
        <end position="144"/>
    </location>
</feature>
<dbReference type="VEuPathDB" id="TriTrypDB:TCDM_03667"/>
<dbReference type="SMART" id="SM00330">
    <property type="entry name" value="PIPKc"/>
    <property type="match status" value="1"/>
</dbReference>
<feature type="domain" description="PIPK" evidence="4">
    <location>
        <begin position="632"/>
        <end position="1013"/>
    </location>
</feature>
<dbReference type="Gene3D" id="3.30.800.10">
    <property type="entry name" value="Phosphatidylinositol Phosphate Kinase II Beta"/>
    <property type="match status" value="1"/>
</dbReference>